<gene>
    <name evidence="1" type="ORF">AB3N04_03240</name>
</gene>
<dbReference type="PANTHER" id="PTHR40045">
    <property type="entry name" value="YCGG FAMILY PROTEIN"/>
    <property type="match status" value="1"/>
</dbReference>
<dbReference type="PANTHER" id="PTHR40045:SF1">
    <property type="entry name" value="YQCI_YCGG FAMILY PROTEIN"/>
    <property type="match status" value="1"/>
</dbReference>
<dbReference type="EMBL" id="CP162551">
    <property type="protein sequence ID" value="XDI37346.1"/>
    <property type="molecule type" value="Genomic_DNA"/>
</dbReference>
<sequence length="247" mass="29235">MKNLSDYLLTSEQMQDEKVVPEWVKKEYHNYREVVLEPSFPCFFGRTGEERGELRYSYLSHSDWSHLPKTLSSFLELVKEPPLIRRGLFIFVEPEDKEQSLSYYRKYFWDVLQYLNKHDPKSWPEHTPADPDHFLWSFCFDDESIFAFGNAPAYKQRITRNLGNSMVIGIQPRRIFEGLEGTEPNGINSREAVRKRVEAWDQLPKHPDISHYGDPEHKEWKQFFIGDDCEPIESKCPFHALNATNQK</sequence>
<organism evidence="1">
    <name type="scientific">Alkalihalophilus sp. As8PL</name>
    <dbReference type="NCBI Taxonomy" id="3237103"/>
    <lineage>
        <taxon>Bacteria</taxon>
        <taxon>Bacillati</taxon>
        <taxon>Bacillota</taxon>
        <taxon>Bacilli</taxon>
        <taxon>Bacillales</taxon>
        <taxon>Bacillaceae</taxon>
        <taxon>Alkalihalophilus</taxon>
    </lineage>
</organism>
<dbReference type="AlphaFoldDB" id="A0AB39BTZ9"/>
<proteinExistence type="predicted"/>
<reference evidence="1" key="1">
    <citation type="submission" date="2024-07" db="EMBL/GenBank/DDBJ databases">
        <title>Identification and characteristics of an arsenic-resistant bacterial isolate, which belongs to a novel species.</title>
        <authorList>
            <person name="Juszczyk A."/>
            <person name="Kowalczyk A."/>
            <person name="Was K."/>
            <person name="Kosowicz W."/>
            <person name="Budzyn A."/>
            <person name="Latowski D."/>
        </authorList>
    </citation>
    <scope>NUCLEOTIDE SEQUENCE</scope>
    <source>
        <strain evidence="1">As8PL</strain>
    </source>
</reference>
<accession>A0AB39BTZ9</accession>
<dbReference type="RefSeq" id="WP_368504701.1">
    <property type="nucleotide sequence ID" value="NZ_CP162551.1"/>
</dbReference>
<protein>
    <submittedName>
        <fullName evidence="1">YqcI/YcgG family protein</fullName>
    </submittedName>
</protein>
<dbReference type="Pfam" id="PF08892">
    <property type="entry name" value="YqcI_YcgG"/>
    <property type="match status" value="1"/>
</dbReference>
<dbReference type="InterPro" id="IPR014988">
    <property type="entry name" value="Uncharacterised_YqcI/YcgG"/>
</dbReference>
<evidence type="ECO:0000313" key="1">
    <source>
        <dbReference type="EMBL" id="XDI37346.1"/>
    </source>
</evidence>
<name>A0AB39BTZ9_9BACI</name>